<accession>A0A6G0VNH5</accession>
<reference evidence="1 2" key="1">
    <citation type="submission" date="2019-08" db="EMBL/GenBank/DDBJ databases">
        <title>Whole genome of Aphis craccivora.</title>
        <authorList>
            <person name="Voronova N.V."/>
            <person name="Shulinski R.S."/>
            <person name="Bandarenka Y.V."/>
            <person name="Zhorov D.G."/>
            <person name="Warner D."/>
        </authorList>
    </citation>
    <scope>NUCLEOTIDE SEQUENCE [LARGE SCALE GENOMIC DNA]</scope>
    <source>
        <strain evidence="1">180601</strain>
        <tissue evidence="1">Whole Body</tissue>
    </source>
</reference>
<dbReference type="Proteomes" id="UP000478052">
    <property type="component" value="Unassembled WGS sequence"/>
</dbReference>
<evidence type="ECO:0000313" key="2">
    <source>
        <dbReference type="Proteomes" id="UP000478052"/>
    </source>
</evidence>
<dbReference type="InterPro" id="IPR026791">
    <property type="entry name" value="DOCK"/>
</dbReference>
<gene>
    <name evidence="1" type="ORF">FWK35_00037542</name>
</gene>
<feature type="non-terminal residue" evidence="1">
    <location>
        <position position="1"/>
    </location>
</feature>
<dbReference type="GO" id="GO:0005085">
    <property type="term" value="F:guanyl-nucleotide exchange factor activity"/>
    <property type="evidence" value="ECO:0007669"/>
    <property type="project" value="InterPro"/>
</dbReference>
<feature type="non-terminal residue" evidence="1">
    <location>
        <position position="128"/>
    </location>
</feature>
<proteinExistence type="predicted"/>
<dbReference type="PANTHER" id="PTHR23317:SF26">
    <property type="entry name" value="ZIZIMIN, ISOFORM K"/>
    <property type="match status" value="1"/>
</dbReference>
<comment type="caution">
    <text evidence="1">The sequence shown here is derived from an EMBL/GenBank/DDBJ whole genome shotgun (WGS) entry which is preliminary data.</text>
</comment>
<organism evidence="1 2">
    <name type="scientific">Aphis craccivora</name>
    <name type="common">Cowpea aphid</name>
    <dbReference type="NCBI Taxonomy" id="307492"/>
    <lineage>
        <taxon>Eukaryota</taxon>
        <taxon>Metazoa</taxon>
        <taxon>Ecdysozoa</taxon>
        <taxon>Arthropoda</taxon>
        <taxon>Hexapoda</taxon>
        <taxon>Insecta</taxon>
        <taxon>Pterygota</taxon>
        <taxon>Neoptera</taxon>
        <taxon>Paraneoptera</taxon>
        <taxon>Hemiptera</taxon>
        <taxon>Sternorrhyncha</taxon>
        <taxon>Aphidomorpha</taxon>
        <taxon>Aphidoidea</taxon>
        <taxon>Aphididae</taxon>
        <taxon>Aphidini</taxon>
        <taxon>Aphis</taxon>
        <taxon>Aphis</taxon>
    </lineage>
</organism>
<dbReference type="EMBL" id="VUJU01015349">
    <property type="protein sequence ID" value="KAF0694589.1"/>
    <property type="molecule type" value="Genomic_DNA"/>
</dbReference>
<dbReference type="AlphaFoldDB" id="A0A6G0VNH5"/>
<dbReference type="PANTHER" id="PTHR23317">
    <property type="entry name" value="DEDICATOR OF CYTOKINESIS DOCK"/>
    <property type="match status" value="1"/>
</dbReference>
<protein>
    <submittedName>
        <fullName evidence="1">Dedicator of cytokinesis protein 9 isoform X1</fullName>
    </submittedName>
</protein>
<sequence>ASHAIDLVSVINFLPTLFNQLFNLLAFTSCANIASNIIRLLVHIVDSIQESGRCDILNIYIKYVFTTPATNTPNNTVHDQLLAHLPSLLNPDNTDFLLINKFLVNSNFFFQIVIKSMGQYLLTSNRIK</sequence>
<dbReference type="OrthoDB" id="47328at2759"/>
<name>A0A6G0VNH5_APHCR</name>
<keyword evidence="2" id="KW-1185">Reference proteome</keyword>
<dbReference type="GO" id="GO:0007264">
    <property type="term" value="P:small GTPase-mediated signal transduction"/>
    <property type="evidence" value="ECO:0007669"/>
    <property type="project" value="InterPro"/>
</dbReference>
<evidence type="ECO:0000313" key="1">
    <source>
        <dbReference type="EMBL" id="KAF0694589.1"/>
    </source>
</evidence>